<dbReference type="OrthoDB" id="27187at2759"/>
<evidence type="ECO:0000313" key="2">
    <source>
        <dbReference type="Proteomes" id="UP000030655"/>
    </source>
</evidence>
<accession>A0A059EWZ2</accession>
<evidence type="ECO:0008006" key="3">
    <source>
        <dbReference type="Google" id="ProtNLM"/>
    </source>
</evidence>
<dbReference type="STRING" id="1288291.A0A059EWZ2"/>
<dbReference type="EMBL" id="KK365313">
    <property type="protein sequence ID" value="KCZ79269.1"/>
    <property type="molecule type" value="Genomic_DNA"/>
</dbReference>
<evidence type="ECO:0000313" key="1">
    <source>
        <dbReference type="EMBL" id="KCZ79269.1"/>
    </source>
</evidence>
<sequence length="679" mass="80522">MLKTNLREIFNESQTLPLRKAISKAKEAKDYICSNDEGLQSFIEIINIILLDKNKEISSNVYSLVKSIIKSFNEDVGGHFFSKKICEHLIETLNCKFKKVRRKTMILLSLFTFENKILSKISESLFDKDKSVRRECIKLLSSYQNEKIAGKSVIKHLIKDLAKHDPNFEVRKEALKTLEIIKDNYSTLISRSADVNISIRKYFFDRVFDSLDLKLFSSEEKYFILKVVYSERGFDTKIQFIKKIKDAYSNDHILFVEDFYDKSVEEELKECLKHLFSEIELVIEEGFIKNLNFHSAFVFYEHLKYINERLGRDAIELPPLNDFLEFVYKKSKEALVNKEMIPFLRYLLKILSFFEILNYENYKIIQAMIYNLLGKNFLEEIVDDIFILPNISTDLNFLGSLIKKNEENDKILILCRSIFKNVSFSELHHAILNEILFKFKNKQQFYEVLFYAILKEQNEEFLNHLLFNLSDTFVFLTDLYLNETFMSRIKDKLFPFLENELNSARMDVIKSLCKILLKERSTFNLNNLLTLFYAEKNEESTQFLSVFFYEFFNENNDILINNFCTFLKSIPINKHRIFIDQTLYWLNSSNTDLFTYNILLFIYKNIGVNLRTLLKLLNLISFEGNNITLLKKIRYISQLLHKRNIDLKVLEAKINSFTNEEEIEDYVIKQVKDDLDITY</sequence>
<dbReference type="PANTHER" id="PTHR14418:SF5">
    <property type="entry name" value="CONDENSIN COMPLEX SUBUNIT 3"/>
    <property type="match status" value="1"/>
</dbReference>
<protein>
    <recommendedName>
        <fullName evidence="3">Condensin complex subunit 1 C-terminal domain-containing protein</fullName>
    </recommendedName>
</protein>
<dbReference type="PANTHER" id="PTHR14418">
    <property type="entry name" value="CONDENSIN COMPLEX SUBUNIT 3-RELATED"/>
    <property type="match status" value="1"/>
</dbReference>
<dbReference type="AlphaFoldDB" id="A0A059EWZ2"/>
<dbReference type="GO" id="GO:0000793">
    <property type="term" value="C:condensed chromosome"/>
    <property type="evidence" value="ECO:0007669"/>
    <property type="project" value="TreeGrafter"/>
</dbReference>
<dbReference type="InterPro" id="IPR027165">
    <property type="entry name" value="CND3"/>
</dbReference>
<reference evidence="1 2" key="2">
    <citation type="submission" date="2014-03" db="EMBL/GenBank/DDBJ databases">
        <title>The Genome Sequence of Anncaliia algerae insect isolate PRA339.</title>
        <authorList>
            <consortium name="The Broad Institute Genome Sequencing Platform"/>
            <consortium name="The Broad Institute Genome Sequencing Center for Infectious Disease"/>
            <person name="Cuomo C."/>
            <person name="Becnel J."/>
            <person name="Sanscrainte N."/>
            <person name="Walker B."/>
            <person name="Young S.K."/>
            <person name="Zeng Q."/>
            <person name="Gargeya S."/>
            <person name="Fitzgerald M."/>
            <person name="Haas B."/>
            <person name="Abouelleil A."/>
            <person name="Alvarado L."/>
            <person name="Arachchi H.M."/>
            <person name="Berlin A.M."/>
            <person name="Chapman S.B."/>
            <person name="Dewar J."/>
            <person name="Goldberg J."/>
            <person name="Griggs A."/>
            <person name="Gujja S."/>
            <person name="Hansen M."/>
            <person name="Howarth C."/>
            <person name="Imamovic A."/>
            <person name="Larimer J."/>
            <person name="McCowan C."/>
            <person name="Murphy C."/>
            <person name="Neiman D."/>
            <person name="Pearson M."/>
            <person name="Priest M."/>
            <person name="Roberts A."/>
            <person name="Saif S."/>
            <person name="Shea T."/>
            <person name="Sisk P."/>
            <person name="Sykes S."/>
            <person name="Wortman J."/>
            <person name="Nusbaum C."/>
            <person name="Birren B."/>
        </authorList>
    </citation>
    <scope>NUCLEOTIDE SEQUENCE [LARGE SCALE GENOMIC DNA]</scope>
    <source>
        <strain evidence="1 2">PRA339</strain>
    </source>
</reference>
<dbReference type="GO" id="GO:0007076">
    <property type="term" value="P:mitotic chromosome condensation"/>
    <property type="evidence" value="ECO:0007669"/>
    <property type="project" value="InterPro"/>
</dbReference>
<dbReference type="Gene3D" id="1.25.10.10">
    <property type="entry name" value="Leucine-rich Repeat Variant"/>
    <property type="match status" value="1"/>
</dbReference>
<dbReference type="InterPro" id="IPR016024">
    <property type="entry name" value="ARM-type_fold"/>
</dbReference>
<dbReference type="GO" id="GO:0000796">
    <property type="term" value="C:condensin complex"/>
    <property type="evidence" value="ECO:0007669"/>
    <property type="project" value="InterPro"/>
</dbReference>
<reference evidence="2" key="1">
    <citation type="submission" date="2013-02" db="EMBL/GenBank/DDBJ databases">
        <authorList>
            <consortium name="The Broad Institute Genome Sequencing Platform"/>
            <person name="Cuomo C."/>
            <person name="Becnel J."/>
            <person name="Sanscrainte N."/>
            <person name="Walker B."/>
            <person name="Young S.K."/>
            <person name="Zeng Q."/>
            <person name="Gargeya S."/>
            <person name="Fitzgerald M."/>
            <person name="Haas B."/>
            <person name="Abouelleil A."/>
            <person name="Alvarado L."/>
            <person name="Arachchi H.M."/>
            <person name="Berlin A.M."/>
            <person name="Chapman S.B."/>
            <person name="Dewar J."/>
            <person name="Goldberg J."/>
            <person name="Griggs A."/>
            <person name="Gujja S."/>
            <person name="Hansen M."/>
            <person name="Howarth C."/>
            <person name="Imamovic A."/>
            <person name="Larimer J."/>
            <person name="McCowan C."/>
            <person name="Murphy C."/>
            <person name="Neiman D."/>
            <person name="Pearson M."/>
            <person name="Priest M."/>
            <person name="Roberts A."/>
            <person name="Saif S."/>
            <person name="Shea T."/>
            <person name="Sisk P."/>
            <person name="Sykes S."/>
            <person name="Wortman J."/>
            <person name="Nusbaum C."/>
            <person name="Birren B."/>
        </authorList>
    </citation>
    <scope>NUCLEOTIDE SEQUENCE [LARGE SCALE GENOMIC DNA]</scope>
    <source>
        <strain evidence="2">PRA339</strain>
    </source>
</reference>
<proteinExistence type="predicted"/>
<dbReference type="Proteomes" id="UP000030655">
    <property type="component" value="Unassembled WGS sequence"/>
</dbReference>
<keyword evidence="2" id="KW-1185">Reference proteome</keyword>
<dbReference type="HOGENOM" id="CLU_023055_0_0_1"/>
<dbReference type="SUPFAM" id="SSF48371">
    <property type="entry name" value="ARM repeat"/>
    <property type="match status" value="2"/>
</dbReference>
<organism evidence="1 2">
    <name type="scientific">Anncaliia algerae PRA339</name>
    <dbReference type="NCBI Taxonomy" id="1288291"/>
    <lineage>
        <taxon>Eukaryota</taxon>
        <taxon>Fungi</taxon>
        <taxon>Fungi incertae sedis</taxon>
        <taxon>Microsporidia</taxon>
        <taxon>Tubulinosematoidea</taxon>
        <taxon>Tubulinosematidae</taxon>
        <taxon>Anncaliia</taxon>
    </lineage>
</organism>
<dbReference type="InterPro" id="IPR011989">
    <property type="entry name" value="ARM-like"/>
</dbReference>
<name>A0A059EWZ2_9MICR</name>
<dbReference type="VEuPathDB" id="MicrosporidiaDB:H312_03349"/>
<gene>
    <name evidence="1" type="ORF">H312_03349</name>
</gene>